<name>A0A7W5G4X7_9GAMM</name>
<dbReference type="InterPro" id="IPR029063">
    <property type="entry name" value="SAM-dependent_MTases_sf"/>
</dbReference>
<comment type="pathway">
    <text evidence="1">Lipid metabolism.</text>
</comment>
<proteinExistence type="predicted"/>
<protein>
    <submittedName>
        <fullName evidence="6">Ubiquinone/menaquinone biosynthesis C-methylase UbiE</fullName>
    </submittedName>
</protein>
<dbReference type="PANTHER" id="PTHR44307">
    <property type="entry name" value="PHOSPHOETHANOLAMINE METHYLTRANSFERASE"/>
    <property type="match status" value="1"/>
</dbReference>
<accession>A0A7W5G4X7</accession>
<dbReference type="InterPro" id="IPR025714">
    <property type="entry name" value="Methyltranfer_dom"/>
</dbReference>
<comment type="caution">
    <text evidence="6">The sequence shown here is derived from an EMBL/GenBank/DDBJ whole genome shotgun (WGS) entry which is preliminary data.</text>
</comment>
<evidence type="ECO:0000313" key="6">
    <source>
        <dbReference type="EMBL" id="MBB3139821.1"/>
    </source>
</evidence>
<reference evidence="6 7" key="1">
    <citation type="submission" date="2020-08" db="EMBL/GenBank/DDBJ databases">
        <title>Genomic Encyclopedia of Type Strains, Phase III (KMG-III): the genomes of soil and plant-associated and newly described type strains.</title>
        <authorList>
            <person name="Whitman W."/>
        </authorList>
    </citation>
    <scope>NUCLEOTIDE SEQUENCE [LARGE SCALE GENOMIC DNA]</scope>
    <source>
        <strain evidence="6 7">CECT 5995</strain>
    </source>
</reference>
<evidence type="ECO:0000256" key="1">
    <source>
        <dbReference type="ARBA" id="ARBA00005189"/>
    </source>
</evidence>
<dbReference type="Pfam" id="PF13847">
    <property type="entry name" value="Methyltransf_31"/>
    <property type="match status" value="1"/>
</dbReference>
<dbReference type="Gene3D" id="3.40.50.150">
    <property type="entry name" value="Vaccinia Virus protein VP39"/>
    <property type="match status" value="1"/>
</dbReference>
<keyword evidence="6" id="KW-0830">Ubiquinone</keyword>
<dbReference type="GO" id="GO:0008168">
    <property type="term" value="F:methyltransferase activity"/>
    <property type="evidence" value="ECO:0007669"/>
    <property type="project" value="UniProtKB-KW"/>
</dbReference>
<evidence type="ECO:0000256" key="2">
    <source>
        <dbReference type="ARBA" id="ARBA00022603"/>
    </source>
</evidence>
<dbReference type="SUPFAM" id="SSF53335">
    <property type="entry name" value="S-adenosyl-L-methionine-dependent methyltransferases"/>
    <property type="match status" value="1"/>
</dbReference>
<evidence type="ECO:0000259" key="5">
    <source>
        <dbReference type="Pfam" id="PF13847"/>
    </source>
</evidence>
<dbReference type="RefSeq" id="WP_183386240.1">
    <property type="nucleotide sequence ID" value="NZ_JACHXM010000002.1"/>
</dbReference>
<dbReference type="CDD" id="cd02440">
    <property type="entry name" value="AdoMet_MTases"/>
    <property type="match status" value="1"/>
</dbReference>
<dbReference type="Proteomes" id="UP000525987">
    <property type="component" value="Unassembled WGS sequence"/>
</dbReference>
<keyword evidence="7" id="KW-1185">Reference proteome</keyword>
<keyword evidence="2 6" id="KW-0489">Methyltransferase</keyword>
<sequence>MSTPSASRPASEYVEFWNDTLADKFNRFQDILMNGLSFHSRVPLEDLEVAPGSRILDVGCGWGDTAIQLARMTGPEGQVLGIDCVDAFLEDARRRAEKAGVTNVRFEAADVERYPFAADFDLCFSRFGMMFFEHPVPAMRNIFKALKPGGELMFIVWRDIEDNPWLGLPRQVVLDFLPPPGEEARTCGPGPFSMANPEVVRQQLESAGFVDIGFDRNDGPVEVGDSVENAMRFQLALGPAGEVFREAGEEAERQRPEIEAALRRALAPFEQGGKIVMGSSSWTVVARKPDQPRE</sequence>
<feature type="domain" description="Methyltransferase" evidence="5">
    <location>
        <begin position="52"/>
        <end position="154"/>
    </location>
</feature>
<comment type="pathway">
    <text evidence="4">Phospholipid metabolism.</text>
</comment>
<dbReference type="PANTHER" id="PTHR44307:SF2">
    <property type="entry name" value="PHOSPHOETHANOLAMINE METHYLTRANSFERASE ISOFORM X1"/>
    <property type="match status" value="1"/>
</dbReference>
<organism evidence="6 7">
    <name type="scientific">Halomonas organivorans</name>
    <dbReference type="NCBI Taxonomy" id="257772"/>
    <lineage>
        <taxon>Bacteria</taxon>
        <taxon>Pseudomonadati</taxon>
        <taxon>Pseudomonadota</taxon>
        <taxon>Gammaproteobacteria</taxon>
        <taxon>Oceanospirillales</taxon>
        <taxon>Halomonadaceae</taxon>
        <taxon>Halomonas</taxon>
    </lineage>
</organism>
<evidence type="ECO:0000256" key="4">
    <source>
        <dbReference type="ARBA" id="ARBA00025707"/>
    </source>
</evidence>
<gene>
    <name evidence="6" type="ORF">FHR96_000668</name>
</gene>
<dbReference type="EMBL" id="JACHXM010000002">
    <property type="protein sequence ID" value="MBB3139821.1"/>
    <property type="molecule type" value="Genomic_DNA"/>
</dbReference>
<dbReference type="GO" id="GO:0032259">
    <property type="term" value="P:methylation"/>
    <property type="evidence" value="ECO:0007669"/>
    <property type="project" value="UniProtKB-KW"/>
</dbReference>
<evidence type="ECO:0000256" key="3">
    <source>
        <dbReference type="ARBA" id="ARBA00022679"/>
    </source>
</evidence>
<dbReference type="AlphaFoldDB" id="A0A7W5G4X7"/>
<evidence type="ECO:0000313" key="7">
    <source>
        <dbReference type="Proteomes" id="UP000525987"/>
    </source>
</evidence>
<keyword evidence="3" id="KW-0808">Transferase</keyword>